<dbReference type="AlphaFoldDB" id="X1F5B9"/>
<evidence type="ECO:0008006" key="2">
    <source>
        <dbReference type="Google" id="ProtNLM"/>
    </source>
</evidence>
<gene>
    <name evidence="1" type="ORF">S03H2_10001</name>
</gene>
<dbReference type="CDD" id="cd16325">
    <property type="entry name" value="LolA"/>
    <property type="match status" value="1"/>
</dbReference>
<comment type="caution">
    <text evidence="1">The sequence shown here is derived from an EMBL/GenBank/DDBJ whole genome shotgun (WGS) entry which is preliminary data.</text>
</comment>
<dbReference type="EMBL" id="BARU01005173">
    <property type="protein sequence ID" value="GAH27775.1"/>
    <property type="molecule type" value="Genomic_DNA"/>
</dbReference>
<accession>X1F5B9</accession>
<dbReference type="InterPro" id="IPR004564">
    <property type="entry name" value="OM_lipoprot_carrier_LolA-like"/>
</dbReference>
<dbReference type="InterPro" id="IPR029046">
    <property type="entry name" value="LolA/LolB/LppX"/>
</dbReference>
<evidence type="ECO:0000313" key="1">
    <source>
        <dbReference type="EMBL" id="GAH27775.1"/>
    </source>
</evidence>
<protein>
    <recommendedName>
        <fullName evidence="2">Outer membrane lipoprotein carrier protein LolA</fullName>
    </recommendedName>
</protein>
<reference evidence="1" key="1">
    <citation type="journal article" date="2014" name="Front. Microbiol.">
        <title>High frequency of phylogenetically diverse reductive dehalogenase-homologous genes in deep subseafloor sedimentary metagenomes.</title>
        <authorList>
            <person name="Kawai M."/>
            <person name="Futagami T."/>
            <person name="Toyoda A."/>
            <person name="Takaki Y."/>
            <person name="Nishi S."/>
            <person name="Hori S."/>
            <person name="Arai W."/>
            <person name="Tsubouchi T."/>
            <person name="Morono Y."/>
            <person name="Uchiyama I."/>
            <person name="Ito T."/>
            <person name="Fujiyama A."/>
            <person name="Inagaki F."/>
            <person name="Takami H."/>
        </authorList>
    </citation>
    <scope>NUCLEOTIDE SEQUENCE</scope>
    <source>
        <strain evidence="1">Expedition CK06-06</strain>
    </source>
</reference>
<name>X1F5B9_9ZZZZ</name>
<proteinExistence type="predicted"/>
<sequence length="268" mass="31006">MTSKLQRLKTEETHMKRERNIMTLQRDGMKALLVLGLLLGLCSWAQAFDLEEIVEHMNTTAESIKDVEAAATLTKFDSIFEETQTSKRKLYFARPHLARVDTYEKRKGRDVLTRQIILGKDFVLNVWPETRHGELRRLSPDQIERMKNDRNDPISFFGKKLSEIRKDFHVEQINPPAETSGKCVVLVITPARDDVAFDYKKVEMVIDSKTWLPRSIKSFVGGDDDDWSLHEFTRIKLNKGLKAGTFRSNPVGIKVEVIEKKEEKQETK</sequence>
<organism evidence="1">
    <name type="scientific">marine sediment metagenome</name>
    <dbReference type="NCBI Taxonomy" id="412755"/>
    <lineage>
        <taxon>unclassified sequences</taxon>
        <taxon>metagenomes</taxon>
        <taxon>ecological metagenomes</taxon>
    </lineage>
</organism>
<dbReference type="Gene3D" id="2.50.20.10">
    <property type="entry name" value="Lipoprotein localisation LolA/LolB/LppX"/>
    <property type="match status" value="1"/>
</dbReference>
<dbReference type="SUPFAM" id="SSF89392">
    <property type="entry name" value="Prokaryotic lipoproteins and lipoprotein localization factors"/>
    <property type="match status" value="1"/>
</dbReference>